<dbReference type="STRING" id="457427.SSOG_09061"/>
<dbReference type="InterPro" id="IPR045676">
    <property type="entry name" value="DUF6194"/>
</dbReference>
<dbReference type="RefSeq" id="WP_009721145.1">
    <property type="nucleotide sequence ID" value="NZ_GG657754.1"/>
</dbReference>
<name>D9WL72_9ACTN</name>
<gene>
    <name evidence="2" type="ORF">SSOG_09061</name>
</gene>
<dbReference type="AlphaFoldDB" id="D9WL72"/>
<feature type="domain" description="DUF6194" evidence="1">
    <location>
        <begin position="1"/>
        <end position="78"/>
    </location>
</feature>
<protein>
    <recommendedName>
        <fullName evidence="1">DUF6194 domain-containing protein</fullName>
    </recommendedName>
</protein>
<evidence type="ECO:0000313" key="3">
    <source>
        <dbReference type="Proteomes" id="UP000003963"/>
    </source>
</evidence>
<keyword evidence="3" id="KW-1185">Reference proteome</keyword>
<dbReference type="HOGENOM" id="CLU_2541129_0_0_11"/>
<sequence length="83" mass="9048">MNIAGGKEAFIQWIGHAPREPASAEVDPGATDTVIAYPVYGTAGWLAVVNPGERTEASTRELVRVAHHLARSRHERRAESTTR</sequence>
<accession>D9WL72</accession>
<reference evidence="2 3" key="1">
    <citation type="submission" date="2009-02" db="EMBL/GenBank/DDBJ databases">
        <title>Annotation of Streptomyces hygroscopicus strain ATCC 53653.</title>
        <authorList>
            <consortium name="The Broad Institute Genome Sequencing Platform"/>
            <consortium name="Broad Institute Microbial Sequencing Center"/>
            <person name="Fischbach M."/>
            <person name="Godfrey P."/>
            <person name="Ward D."/>
            <person name="Young S."/>
            <person name="Zeng Q."/>
            <person name="Koehrsen M."/>
            <person name="Alvarado L."/>
            <person name="Berlin A.M."/>
            <person name="Bochicchio J."/>
            <person name="Borenstein D."/>
            <person name="Chapman S.B."/>
            <person name="Chen Z."/>
            <person name="Engels R."/>
            <person name="Freedman E."/>
            <person name="Gellesch M."/>
            <person name="Goldberg J."/>
            <person name="Griggs A."/>
            <person name="Gujja S."/>
            <person name="Heilman E.R."/>
            <person name="Heiman D.I."/>
            <person name="Hepburn T.A."/>
            <person name="Howarth C."/>
            <person name="Jen D."/>
            <person name="Larson L."/>
            <person name="Lewis B."/>
            <person name="Mehta T."/>
            <person name="Park D."/>
            <person name="Pearson M."/>
            <person name="Richards J."/>
            <person name="Roberts A."/>
            <person name="Saif S."/>
            <person name="Shea T.D."/>
            <person name="Shenoy N."/>
            <person name="Sisk P."/>
            <person name="Stolte C."/>
            <person name="Sykes S.N."/>
            <person name="Thomson T."/>
            <person name="Walk T."/>
            <person name="White J."/>
            <person name="Yandava C."/>
            <person name="Straight P."/>
            <person name="Clardy J."/>
            <person name="Hung D."/>
            <person name="Kolter R."/>
            <person name="Mekalanos J."/>
            <person name="Walker S."/>
            <person name="Walsh C.T."/>
            <person name="Wieland-Brown L.C."/>
            <person name="Haas B."/>
            <person name="Nusbaum C."/>
            <person name="Birren B."/>
        </authorList>
    </citation>
    <scope>NUCLEOTIDE SEQUENCE [LARGE SCALE GENOMIC DNA]</scope>
    <source>
        <strain evidence="2 3">ATCC 53653</strain>
    </source>
</reference>
<evidence type="ECO:0000259" key="1">
    <source>
        <dbReference type="Pfam" id="PF19694"/>
    </source>
</evidence>
<proteinExistence type="predicted"/>
<organism evidence="2 3">
    <name type="scientific">Streptomyces himastatinicus ATCC 53653</name>
    <dbReference type="NCBI Taxonomy" id="457427"/>
    <lineage>
        <taxon>Bacteria</taxon>
        <taxon>Bacillati</taxon>
        <taxon>Actinomycetota</taxon>
        <taxon>Actinomycetes</taxon>
        <taxon>Kitasatosporales</taxon>
        <taxon>Streptomycetaceae</taxon>
        <taxon>Streptomyces</taxon>
        <taxon>Streptomyces violaceusniger group</taxon>
    </lineage>
</organism>
<dbReference type="EMBL" id="GG657754">
    <property type="protein sequence ID" value="EFL29348.1"/>
    <property type="molecule type" value="Genomic_DNA"/>
</dbReference>
<evidence type="ECO:0000313" key="2">
    <source>
        <dbReference type="EMBL" id="EFL29348.1"/>
    </source>
</evidence>
<dbReference type="Pfam" id="PF19694">
    <property type="entry name" value="DUF6194"/>
    <property type="match status" value="1"/>
</dbReference>
<dbReference type="Proteomes" id="UP000003963">
    <property type="component" value="Unassembled WGS sequence"/>
</dbReference>